<sequence>MNALLTVALLLALGSLAPSFTPHIHSLMSGPNLLWEQPSWMALPTLGETPVLGIEQQLEDTMRQKIAEAMSKKSSKQQSMVLEEHPIAPEVIVVPLPRDFEQPKIEKYDGSFDPVDHLRAFVNLMRLCVIPYAILCKTFQPTLRRKARDWVATLLPKSICTFDNFSKQFAAYFSSSKRAKKTAIGLMQLT</sequence>
<evidence type="ECO:0000313" key="2">
    <source>
        <dbReference type="EMBL" id="KAL2506785.1"/>
    </source>
</evidence>
<evidence type="ECO:0000256" key="1">
    <source>
        <dbReference type="SAM" id="SignalP"/>
    </source>
</evidence>
<reference evidence="3" key="1">
    <citation type="submission" date="2024-07" db="EMBL/GenBank/DDBJ databases">
        <title>Two chromosome-level genome assemblies of Korean endemic species Abeliophyllum distichum and Forsythia ovata (Oleaceae).</title>
        <authorList>
            <person name="Jang H."/>
        </authorList>
    </citation>
    <scope>NUCLEOTIDE SEQUENCE [LARGE SCALE GENOMIC DNA]</scope>
</reference>
<dbReference type="Proteomes" id="UP001604336">
    <property type="component" value="Unassembled WGS sequence"/>
</dbReference>
<name>A0ABD1T239_9LAMI</name>
<organism evidence="2 3">
    <name type="scientific">Abeliophyllum distichum</name>
    <dbReference type="NCBI Taxonomy" id="126358"/>
    <lineage>
        <taxon>Eukaryota</taxon>
        <taxon>Viridiplantae</taxon>
        <taxon>Streptophyta</taxon>
        <taxon>Embryophyta</taxon>
        <taxon>Tracheophyta</taxon>
        <taxon>Spermatophyta</taxon>
        <taxon>Magnoliopsida</taxon>
        <taxon>eudicotyledons</taxon>
        <taxon>Gunneridae</taxon>
        <taxon>Pentapetalae</taxon>
        <taxon>asterids</taxon>
        <taxon>lamiids</taxon>
        <taxon>Lamiales</taxon>
        <taxon>Oleaceae</taxon>
        <taxon>Forsythieae</taxon>
        <taxon>Abeliophyllum</taxon>
    </lineage>
</organism>
<proteinExistence type="predicted"/>
<feature type="chain" id="PRO_5044796991" evidence="1">
    <location>
        <begin position="20"/>
        <end position="190"/>
    </location>
</feature>
<dbReference type="EMBL" id="JBFOLK010000006">
    <property type="protein sequence ID" value="KAL2506785.1"/>
    <property type="molecule type" value="Genomic_DNA"/>
</dbReference>
<keyword evidence="1" id="KW-0732">Signal</keyword>
<gene>
    <name evidence="2" type="ORF">Adt_22406</name>
</gene>
<dbReference type="PANTHER" id="PTHR33223:SF10">
    <property type="entry name" value="AMINOTRANSFERASE-LIKE PLANT MOBILE DOMAIN-CONTAINING PROTEIN"/>
    <property type="match status" value="1"/>
</dbReference>
<dbReference type="AlphaFoldDB" id="A0ABD1T239"/>
<accession>A0ABD1T239</accession>
<feature type="signal peptide" evidence="1">
    <location>
        <begin position="1"/>
        <end position="19"/>
    </location>
</feature>
<keyword evidence="3" id="KW-1185">Reference proteome</keyword>
<dbReference type="PANTHER" id="PTHR33223">
    <property type="entry name" value="CCHC-TYPE DOMAIN-CONTAINING PROTEIN"/>
    <property type="match status" value="1"/>
</dbReference>
<evidence type="ECO:0000313" key="3">
    <source>
        <dbReference type="Proteomes" id="UP001604336"/>
    </source>
</evidence>
<comment type="caution">
    <text evidence="2">The sequence shown here is derived from an EMBL/GenBank/DDBJ whole genome shotgun (WGS) entry which is preliminary data.</text>
</comment>
<protein>
    <submittedName>
        <fullName evidence="2">Uncharacterized protein</fullName>
    </submittedName>
</protein>